<dbReference type="OrthoDB" id="58416at2759"/>
<dbReference type="InterPro" id="IPR053206">
    <property type="entry name" value="Dimeric_xanthone_biosynth"/>
</dbReference>
<organism evidence="2 3">
    <name type="scientific">Bifiguratus adelaidae</name>
    <dbReference type="NCBI Taxonomy" id="1938954"/>
    <lineage>
        <taxon>Eukaryota</taxon>
        <taxon>Fungi</taxon>
        <taxon>Fungi incertae sedis</taxon>
        <taxon>Mucoromycota</taxon>
        <taxon>Mucoromycotina</taxon>
        <taxon>Endogonomycetes</taxon>
        <taxon>Endogonales</taxon>
        <taxon>Endogonales incertae sedis</taxon>
        <taxon>Bifiguratus</taxon>
    </lineage>
</organism>
<protein>
    <recommendedName>
        <fullName evidence="1">Hemerythrin-like domain-containing protein</fullName>
    </recommendedName>
</protein>
<dbReference type="Gene3D" id="1.20.120.520">
    <property type="entry name" value="nmb1532 protein domain like"/>
    <property type="match status" value="1"/>
</dbReference>
<accession>A0A261Y203</accession>
<reference evidence="2 3" key="1">
    <citation type="journal article" date="2017" name="Mycologia">
        <title>Bifiguratus adelaidae, gen. et sp. nov., a new member of Mucoromycotina in endophytic and soil-dwelling habitats.</title>
        <authorList>
            <person name="Torres-Cruz T.J."/>
            <person name="Billingsley Tobias T.L."/>
            <person name="Almatruk M."/>
            <person name="Hesse C."/>
            <person name="Kuske C.R."/>
            <person name="Desiro A."/>
            <person name="Benucci G.M."/>
            <person name="Bonito G."/>
            <person name="Stajich J.E."/>
            <person name="Dunlap C."/>
            <person name="Arnold A.E."/>
            <person name="Porras-Alfaro A."/>
        </authorList>
    </citation>
    <scope>NUCLEOTIDE SEQUENCE [LARGE SCALE GENOMIC DNA]</scope>
    <source>
        <strain evidence="2 3">AZ0501</strain>
    </source>
</reference>
<feature type="domain" description="Hemerythrin-like" evidence="1">
    <location>
        <begin position="21"/>
        <end position="122"/>
    </location>
</feature>
<dbReference type="Pfam" id="PF01814">
    <property type="entry name" value="Hemerythrin"/>
    <property type="match status" value="1"/>
</dbReference>
<dbReference type="AlphaFoldDB" id="A0A261Y203"/>
<dbReference type="PANTHER" id="PTHR38048">
    <property type="entry name" value="EXPRESSED PROTEIN"/>
    <property type="match status" value="1"/>
</dbReference>
<evidence type="ECO:0000313" key="2">
    <source>
        <dbReference type="EMBL" id="OZJ04657.1"/>
    </source>
</evidence>
<keyword evidence="3" id="KW-1185">Reference proteome</keyword>
<dbReference type="Proteomes" id="UP000242875">
    <property type="component" value="Unassembled WGS sequence"/>
</dbReference>
<gene>
    <name evidence="2" type="ORF">BZG36_02874</name>
</gene>
<name>A0A261Y203_9FUNG</name>
<comment type="caution">
    <text evidence="2">The sequence shown here is derived from an EMBL/GenBank/DDBJ whole genome shotgun (WGS) entry which is preliminary data.</text>
</comment>
<proteinExistence type="predicted"/>
<sequence>MDTDHHDKVQRRHGYFQTHFLMERAHEWLTVGLASILRQAKDDHSKDMKNWLGYVGAWVGFVVEHHHIEETILFPFFQSHGFQVETELEQHKKIHDGIDKIQRLIQSTSTYDAAQLERLLRAWS</sequence>
<dbReference type="InterPro" id="IPR012312">
    <property type="entry name" value="Hemerythrin-like"/>
</dbReference>
<dbReference type="PANTHER" id="PTHR38048:SF2">
    <property type="entry name" value="HEMERYTHRIN-LIKE DOMAIN-CONTAINING PROTEIN"/>
    <property type="match status" value="1"/>
</dbReference>
<evidence type="ECO:0000313" key="3">
    <source>
        <dbReference type="Proteomes" id="UP000242875"/>
    </source>
</evidence>
<evidence type="ECO:0000259" key="1">
    <source>
        <dbReference type="Pfam" id="PF01814"/>
    </source>
</evidence>
<dbReference type="EMBL" id="MVBO01000033">
    <property type="protein sequence ID" value="OZJ04657.1"/>
    <property type="molecule type" value="Genomic_DNA"/>
</dbReference>